<dbReference type="Proteomes" id="UP000789375">
    <property type="component" value="Unassembled WGS sequence"/>
</dbReference>
<proteinExistence type="predicted"/>
<evidence type="ECO:0000256" key="1">
    <source>
        <dbReference type="SAM" id="MobiDB-lite"/>
    </source>
</evidence>
<evidence type="ECO:0000313" key="3">
    <source>
        <dbReference type="Proteomes" id="UP000789375"/>
    </source>
</evidence>
<feature type="region of interest" description="Disordered" evidence="1">
    <location>
        <begin position="1"/>
        <end position="44"/>
    </location>
</feature>
<comment type="caution">
    <text evidence="2">The sequence shown here is derived from an EMBL/GenBank/DDBJ whole genome shotgun (WGS) entry which is preliminary data.</text>
</comment>
<keyword evidence="3" id="KW-1185">Reference proteome</keyword>
<dbReference type="EMBL" id="CAJVPP010008595">
    <property type="protein sequence ID" value="CAG8698138.1"/>
    <property type="molecule type" value="Genomic_DNA"/>
</dbReference>
<reference evidence="2" key="1">
    <citation type="submission" date="2021-06" db="EMBL/GenBank/DDBJ databases">
        <authorList>
            <person name="Kallberg Y."/>
            <person name="Tangrot J."/>
            <person name="Rosling A."/>
        </authorList>
    </citation>
    <scope>NUCLEOTIDE SEQUENCE</scope>
    <source>
        <strain evidence="2">87-6 pot B 2015</strain>
    </source>
</reference>
<feature type="compositionally biased region" description="Basic and acidic residues" evidence="1">
    <location>
        <begin position="1"/>
        <end position="10"/>
    </location>
</feature>
<evidence type="ECO:0000313" key="2">
    <source>
        <dbReference type="EMBL" id="CAG8698138.1"/>
    </source>
</evidence>
<organism evidence="2 3">
    <name type="scientific">Funneliformis mosseae</name>
    <name type="common">Endomycorrhizal fungus</name>
    <name type="synonym">Glomus mosseae</name>
    <dbReference type="NCBI Taxonomy" id="27381"/>
    <lineage>
        <taxon>Eukaryota</taxon>
        <taxon>Fungi</taxon>
        <taxon>Fungi incertae sedis</taxon>
        <taxon>Mucoromycota</taxon>
        <taxon>Glomeromycotina</taxon>
        <taxon>Glomeromycetes</taxon>
        <taxon>Glomerales</taxon>
        <taxon>Glomeraceae</taxon>
        <taxon>Funneliformis</taxon>
    </lineage>
</organism>
<feature type="non-terminal residue" evidence="2">
    <location>
        <position position="44"/>
    </location>
</feature>
<name>A0A9N9N337_FUNMO</name>
<dbReference type="AlphaFoldDB" id="A0A9N9N337"/>
<sequence>MEEQKEEASSEKILSSDKFNPNQLENNEDEWVIKLDEINPNESA</sequence>
<accession>A0A9N9N337</accession>
<gene>
    <name evidence="2" type="ORF">FMOSSE_LOCUS13688</name>
</gene>
<protein>
    <submittedName>
        <fullName evidence="2">15670_t:CDS:1</fullName>
    </submittedName>
</protein>